<dbReference type="Proteomes" id="UP000798488">
    <property type="component" value="Unassembled WGS sequence"/>
</dbReference>
<comment type="catalytic activity">
    <reaction evidence="16 18">
        <text>N-acetyl-alpha-D-glucosamine 1-phosphate + UTP + H(+) = UDP-N-acetyl-alpha-D-glucosamine + diphosphate</text>
        <dbReference type="Rhea" id="RHEA:13509"/>
        <dbReference type="ChEBI" id="CHEBI:15378"/>
        <dbReference type="ChEBI" id="CHEBI:33019"/>
        <dbReference type="ChEBI" id="CHEBI:46398"/>
        <dbReference type="ChEBI" id="CHEBI:57705"/>
        <dbReference type="ChEBI" id="CHEBI:57776"/>
        <dbReference type="EC" id="2.7.7.23"/>
    </reaction>
</comment>
<feature type="binding site" evidence="18">
    <location>
        <position position="227"/>
    </location>
    <ligand>
        <name>UDP-N-acetyl-alpha-D-glucosamine</name>
        <dbReference type="ChEBI" id="CHEBI:57705"/>
    </ligand>
</feature>
<evidence type="ECO:0000256" key="14">
    <source>
        <dbReference type="ARBA" id="ARBA00023316"/>
    </source>
</evidence>
<name>A0A9D2WR49_9FIRM</name>
<dbReference type="GO" id="GO:0008360">
    <property type="term" value="P:regulation of cell shape"/>
    <property type="evidence" value="ECO:0007669"/>
    <property type="project" value="UniProtKB-KW"/>
</dbReference>
<dbReference type="GO" id="GO:0009252">
    <property type="term" value="P:peptidoglycan biosynthetic process"/>
    <property type="evidence" value="ECO:0007669"/>
    <property type="project" value="UniProtKB-UniRule"/>
</dbReference>
<evidence type="ECO:0000313" key="21">
    <source>
        <dbReference type="Proteomes" id="UP000798488"/>
    </source>
</evidence>
<evidence type="ECO:0000256" key="10">
    <source>
        <dbReference type="ARBA" id="ARBA00022960"/>
    </source>
</evidence>
<evidence type="ECO:0000256" key="18">
    <source>
        <dbReference type="HAMAP-Rule" id="MF_01631"/>
    </source>
</evidence>
<dbReference type="NCBIfam" id="TIGR01173">
    <property type="entry name" value="glmU"/>
    <property type="match status" value="1"/>
</dbReference>
<comment type="subunit">
    <text evidence="18">Homotrimer.</text>
</comment>
<dbReference type="PANTHER" id="PTHR43584">
    <property type="entry name" value="NUCLEOTIDYL TRANSFERASE"/>
    <property type="match status" value="1"/>
</dbReference>
<dbReference type="GO" id="GO:0005737">
    <property type="term" value="C:cytoplasm"/>
    <property type="evidence" value="ECO:0007669"/>
    <property type="project" value="UniProtKB-SubCell"/>
</dbReference>
<feature type="region of interest" description="Linker" evidence="18">
    <location>
        <begin position="230"/>
        <end position="250"/>
    </location>
</feature>
<dbReference type="HAMAP" id="MF_01631">
    <property type="entry name" value="GlmU"/>
    <property type="match status" value="1"/>
</dbReference>
<evidence type="ECO:0000256" key="8">
    <source>
        <dbReference type="ARBA" id="ARBA00022737"/>
    </source>
</evidence>
<dbReference type="InterPro" id="IPR025877">
    <property type="entry name" value="MobA-like_NTP_Trfase"/>
</dbReference>
<dbReference type="SUPFAM" id="SSF53448">
    <property type="entry name" value="Nucleotide-diphospho-sugar transferases"/>
    <property type="match status" value="1"/>
</dbReference>
<sequence>MQLAAVILAAGKGTRMKSGIPKVLHQVCGRPMVEHVLLAVQSMEVKKTVLVVGHQGDLVAEMIGERAEIVYQAEQLGTAHALLQCVDVFRDFTGDILVICGDTPLLQHQTIYELYTAHSRSGAVATVLTANLADPTGYGRVIRNDTNGITKIVEQKDAVPAELAVTEINTGVYCFSAKGLFEALLQIGSDNAQGEYYLTDIIEYYIARGDSVGAVLVDDVDEVLGVNDRCQLAAVEKILRRRILDRLMISGVTIMDPSSTFIDDDVDIGADTVIYPYTFIEGKSKIGENCVIGPSSRLVNVTVGSRVNVQNSIVLDSRLEDECNIGPFAYIRPGCVVEKDVKVGDFVELKNSHLHQGCKVPHLSYVGDAEVGRKANIGAGTITCNYDGVNKSRTWIGEYAFIGSNTNLVAPVVVGDGATTGAGSTITKDVPPGALGLTRDKQKNIEGWAQKRKK</sequence>
<comment type="pathway">
    <text evidence="18">Nucleotide-sugar biosynthesis; UDP-N-acetyl-alpha-D-glucosamine biosynthesis; UDP-N-acetyl-alpha-D-glucosamine from N-acetyl-alpha-D-glucosamine 1-phosphate: step 1/1.</text>
</comment>
<organism evidence="20 21">
    <name type="scientific">Sporotomaculum syntrophicum</name>
    <dbReference type="NCBI Taxonomy" id="182264"/>
    <lineage>
        <taxon>Bacteria</taxon>
        <taxon>Bacillati</taxon>
        <taxon>Bacillota</taxon>
        <taxon>Clostridia</taxon>
        <taxon>Eubacteriales</taxon>
        <taxon>Desulfallaceae</taxon>
        <taxon>Sporotomaculum</taxon>
    </lineage>
</organism>
<feature type="binding site" evidence="18">
    <location>
        <position position="139"/>
    </location>
    <ligand>
        <name>UDP-N-acetyl-alpha-D-glucosamine</name>
        <dbReference type="ChEBI" id="CHEBI:57705"/>
    </ligand>
</feature>
<comment type="catalytic activity">
    <reaction evidence="15 18">
        <text>alpha-D-glucosamine 1-phosphate + acetyl-CoA = N-acetyl-alpha-D-glucosamine 1-phosphate + CoA + H(+)</text>
        <dbReference type="Rhea" id="RHEA:13725"/>
        <dbReference type="ChEBI" id="CHEBI:15378"/>
        <dbReference type="ChEBI" id="CHEBI:57287"/>
        <dbReference type="ChEBI" id="CHEBI:57288"/>
        <dbReference type="ChEBI" id="CHEBI:57776"/>
        <dbReference type="ChEBI" id="CHEBI:58516"/>
        <dbReference type="EC" id="2.3.1.157"/>
    </reaction>
</comment>
<keyword evidence="7 18" id="KW-0479">Metal-binding</keyword>
<dbReference type="GO" id="GO:0000287">
    <property type="term" value="F:magnesium ion binding"/>
    <property type="evidence" value="ECO:0007669"/>
    <property type="project" value="UniProtKB-UniRule"/>
</dbReference>
<comment type="caution">
    <text evidence="18">Lacks conserved residue(s) required for the propagation of feature annotation.</text>
</comment>
<evidence type="ECO:0000256" key="7">
    <source>
        <dbReference type="ARBA" id="ARBA00022723"/>
    </source>
</evidence>
<dbReference type="GO" id="GO:0009245">
    <property type="term" value="P:lipid A biosynthetic process"/>
    <property type="evidence" value="ECO:0007669"/>
    <property type="project" value="UniProtKB-UniRule"/>
</dbReference>
<comment type="cofactor">
    <cofactor evidence="18">
        <name>Mg(2+)</name>
        <dbReference type="ChEBI" id="CHEBI:18420"/>
    </cofactor>
    <text evidence="18">Binds 1 Mg(2+) ion per subunit.</text>
</comment>
<feature type="binding site" evidence="18">
    <location>
        <begin position="8"/>
        <end position="11"/>
    </location>
    <ligand>
        <name>UDP-N-acetyl-alpha-D-glucosamine</name>
        <dbReference type="ChEBI" id="CHEBI:57705"/>
    </ligand>
</feature>
<proteinExistence type="inferred from homology"/>
<dbReference type="InterPro" id="IPR038009">
    <property type="entry name" value="GlmU_C_LbH"/>
</dbReference>
<comment type="pathway">
    <text evidence="18">Bacterial outer membrane biogenesis; LPS lipid A biosynthesis.</text>
</comment>
<dbReference type="CDD" id="cd03353">
    <property type="entry name" value="LbH_GlmU_C"/>
    <property type="match status" value="1"/>
</dbReference>
<evidence type="ECO:0000313" key="20">
    <source>
        <dbReference type="EMBL" id="KAF1085838.1"/>
    </source>
</evidence>
<evidence type="ECO:0000256" key="17">
    <source>
        <dbReference type="ARBA" id="ARBA00049628"/>
    </source>
</evidence>
<feature type="binding site" evidence="18">
    <location>
        <position position="332"/>
    </location>
    <ligand>
        <name>UDP-N-acetyl-alpha-D-glucosamine</name>
        <dbReference type="ChEBI" id="CHEBI:57705"/>
    </ligand>
</feature>
<evidence type="ECO:0000256" key="6">
    <source>
        <dbReference type="ARBA" id="ARBA00022695"/>
    </source>
</evidence>
<dbReference type="GO" id="GO:0003977">
    <property type="term" value="F:UDP-N-acetylglucosamine diphosphorylase activity"/>
    <property type="evidence" value="ECO:0007669"/>
    <property type="project" value="UniProtKB-UniRule"/>
</dbReference>
<dbReference type="InterPro" id="IPR029044">
    <property type="entry name" value="Nucleotide-diphossugar_trans"/>
</dbReference>
<dbReference type="GO" id="GO:0000902">
    <property type="term" value="P:cell morphogenesis"/>
    <property type="evidence" value="ECO:0007669"/>
    <property type="project" value="UniProtKB-UniRule"/>
</dbReference>
<evidence type="ECO:0000256" key="11">
    <source>
        <dbReference type="ARBA" id="ARBA00022984"/>
    </source>
</evidence>
<dbReference type="NCBIfam" id="NF010934">
    <property type="entry name" value="PRK14354.1"/>
    <property type="match status" value="1"/>
</dbReference>
<dbReference type="CDD" id="cd02540">
    <property type="entry name" value="GT2_GlmU_N_bac"/>
    <property type="match status" value="1"/>
</dbReference>
<feature type="binding site" evidence="18">
    <location>
        <position position="376"/>
    </location>
    <ligand>
        <name>UDP-N-acetyl-alpha-D-glucosamine</name>
        <dbReference type="ChEBI" id="CHEBI:57705"/>
    </ligand>
</feature>
<dbReference type="EC" id="2.3.1.157" evidence="18"/>
<dbReference type="Pfam" id="PF12804">
    <property type="entry name" value="NTP_transf_3"/>
    <property type="match status" value="1"/>
</dbReference>
<keyword evidence="5 18" id="KW-0808">Transferase</keyword>
<comment type="pathway">
    <text evidence="18">Nucleotide-sugar biosynthesis; UDP-N-acetyl-alpha-D-glucosamine biosynthesis; N-acetyl-alpha-D-glucosamine 1-phosphate from alpha-D-glucosamine 6-phosphate (route II): step 2/2.</text>
</comment>
<dbReference type="GO" id="GO:0016020">
    <property type="term" value="C:membrane"/>
    <property type="evidence" value="ECO:0007669"/>
    <property type="project" value="GOC"/>
</dbReference>
<keyword evidence="9 18" id="KW-0460">Magnesium</keyword>
<comment type="caution">
    <text evidence="20">The sequence shown here is derived from an EMBL/GenBank/DDBJ whole genome shotgun (WGS) entry which is preliminary data.</text>
</comment>
<evidence type="ECO:0000256" key="4">
    <source>
        <dbReference type="ARBA" id="ARBA00022490"/>
    </source>
</evidence>
<comment type="similarity">
    <text evidence="2 18">In the C-terminal section; belongs to the transferase hexapeptide repeat family.</text>
</comment>
<feature type="active site" description="Proton acceptor" evidence="18">
    <location>
        <position position="362"/>
    </location>
</feature>
<feature type="binding site" evidence="18">
    <location>
        <position position="439"/>
    </location>
    <ligand>
        <name>acetyl-CoA</name>
        <dbReference type="ChEBI" id="CHEBI:57288"/>
    </ligand>
</feature>
<dbReference type="GO" id="GO:0071555">
    <property type="term" value="P:cell wall organization"/>
    <property type="evidence" value="ECO:0007669"/>
    <property type="project" value="UniProtKB-KW"/>
</dbReference>
<evidence type="ECO:0000256" key="2">
    <source>
        <dbReference type="ARBA" id="ARBA00007707"/>
    </source>
</evidence>
<protein>
    <recommendedName>
        <fullName evidence="18">Bifunctional protein GlmU</fullName>
    </recommendedName>
    <domain>
        <recommendedName>
            <fullName evidence="18">UDP-N-acetylglucosamine pyrophosphorylase</fullName>
            <ecNumber evidence="18">2.7.7.23</ecNumber>
        </recommendedName>
        <alternativeName>
            <fullName evidence="18">N-acetylglucosamine-1-phosphate uridyltransferase</fullName>
        </alternativeName>
    </domain>
    <domain>
        <recommendedName>
            <fullName evidence="18">Glucosamine-1-phosphate N-acetyltransferase</fullName>
            <ecNumber evidence="18">2.3.1.157</ecNumber>
        </recommendedName>
    </domain>
</protein>
<dbReference type="Gene3D" id="2.160.10.10">
    <property type="entry name" value="Hexapeptide repeat proteins"/>
    <property type="match status" value="1"/>
</dbReference>
<dbReference type="InterPro" id="IPR005882">
    <property type="entry name" value="Bifunctional_GlmU"/>
</dbReference>
<evidence type="ECO:0000256" key="12">
    <source>
        <dbReference type="ARBA" id="ARBA00023268"/>
    </source>
</evidence>
<comment type="function">
    <text evidence="17 18">Catalyzes the last two sequential reactions in the de novo biosynthetic pathway for UDP-N-acetylglucosamine (UDP-GlcNAc). The C-terminal domain catalyzes the transfer of acetyl group from acetyl coenzyme A to glucosamine-1-phosphate (GlcN-1-P) to produce N-acetylglucosamine-1-phosphate (GlcNAc-1-P), which is converted into UDP-GlcNAc by the transfer of uridine 5-monophosphate (from uridine 5-triphosphate), a reaction catalyzed by the N-terminal domain.</text>
</comment>
<dbReference type="EC" id="2.7.7.23" evidence="18"/>
<feature type="binding site" evidence="18">
    <location>
        <position position="404"/>
    </location>
    <ligand>
        <name>acetyl-CoA</name>
        <dbReference type="ChEBI" id="CHEBI:57288"/>
    </ligand>
</feature>
<evidence type="ECO:0000256" key="13">
    <source>
        <dbReference type="ARBA" id="ARBA00023315"/>
    </source>
</evidence>
<dbReference type="InterPro" id="IPR011004">
    <property type="entry name" value="Trimer_LpxA-like_sf"/>
</dbReference>
<evidence type="ECO:0000259" key="19">
    <source>
        <dbReference type="Pfam" id="PF12804"/>
    </source>
</evidence>
<evidence type="ECO:0000256" key="15">
    <source>
        <dbReference type="ARBA" id="ARBA00048247"/>
    </source>
</evidence>
<comment type="similarity">
    <text evidence="3 18">In the N-terminal section; belongs to the N-acetylglucosamine-1-phosphate uridyltransferase family.</text>
</comment>
<feature type="binding site" evidence="18">
    <location>
        <position position="22"/>
    </location>
    <ligand>
        <name>UDP-N-acetyl-alpha-D-glucosamine</name>
        <dbReference type="ChEBI" id="CHEBI:57705"/>
    </ligand>
</feature>
<feature type="binding site" evidence="18">
    <location>
        <begin position="385"/>
        <end position="386"/>
    </location>
    <ligand>
        <name>acetyl-CoA</name>
        <dbReference type="ChEBI" id="CHEBI:57288"/>
    </ligand>
</feature>
<dbReference type="PANTHER" id="PTHR43584:SF3">
    <property type="entry name" value="BIFUNCTIONAL PROTEIN GLMU"/>
    <property type="match status" value="1"/>
</dbReference>
<feature type="binding site" evidence="18">
    <location>
        <position position="72"/>
    </location>
    <ligand>
        <name>UDP-N-acetyl-alpha-D-glucosamine</name>
        <dbReference type="ChEBI" id="CHEBI:57705"/>
    </ligand>
</feature>
<dbReference type="OrthoDB" id="9775031at2"/>
<evidence type="ECO:0000256" key="16">
    <source>
        <dbReference type="ARBA" id="ARBA00048493"/>
    </source>
</evidence>
<dbReference type="InterPro" id="IPR050065">
    <property type="entry name" value="GlmU-like"/>
</dbReference>
<feature type="region of interest" description="N-acetyltransferase" evidence="18">
    <location>
        <begin position="251"/>
        <end position="454"/>
    </location>
</feature>
<feature type="domain" description="MobA-like NTP transferase" evidence="19">
    <location>
        <begin position="5"/>
        <end position="132"/>
    </location>
</feature>
<keyword evidence="10 18" id="KW-0133">Cell shape</keyword>
<feature type="binding site" evidence="18">
    <location>
        <begin position="77"/>
        <end position="78"/>
    </location>
    <ligand>
        <name>UDP-N-acetyl-alpha-D-glucosamine</name>
        <dbReference type="ChEBI" id="CHEBI:57705"/>
    </ligand>
</feature>
<comment type="subcellular location">
    <subcellularLocation>
        <location evidence="1 18">Cytoplasm</location>
    </subcellularLocation>
</comment>
<keyword evidence="6 18" id="KW-0548">Nucleotidyltransferase</keyword>
<feature type="region of interest" description="Pyrophosphorylase" evidence="18">
    <location>
        <begin position="1"/>
        <end position="229"/>
    </location>
</feature>
<feature type="binding site" evidence="18">
    <location>
        <position position="379"/>
    </location>
    <ligand>
        <name>acetyl-CoA</name>
        <dbReference type="ChEBI" id="CHEBI:57288"/>
    </ligand>
</feature>
<feature type="binding site" evidence="18">
    <location>
        <position position="169"/>
    </location>
    <ligand>
        <name>UDP-N-acetyl-alpha-D-glucosamine</name>
        <dbReference type="ChEBI" id="CHEBI:57705"/>
    </ligand>
</feature>
<keyword evidence="13 18" id="KW-0012">Acyltransferase</keyword>
<dbReference type="InterPro" id="IPR001451">
    <property type="entry name" value="Hexapep"/>
</dbReference>
<feature type="binding site" evidence="18">
    <location>
        <position position="422"/>
    </location>
    <ligand>
        <name>acetyl-CoA</name>
        <dbReference type="ChEBI" id="CHEBI:57288"/>
    </ligand>
</feature>
<dbReference type="GO" id="GO:0019134">
    <property type="term" value="F:glucosamine-1-phosphate N-acetyltransferase activity"/>
    <property type="evidence" value="ECO:0007669"/>
    <property type="project" value="UniProtKB-UniRule"/>
</dbReference>
<reference evidence="20" key="1">
    <citation type="submission" date="2016-02" db="EMBL/GenBank/DDBJ databases">
        <title>Draft Genome Sequence of Sporotomaculum syntrophicum Strain FB, a Syntrophic Benzoate Degrader.</title>
        <authorList>
            <person name="Nobu M.K."/>
            <person name="Narihiro T."/>
            <person name="Qiu Y.-L."/>
            <person name="Ohashi A."/>
            <person name="Liu W.-T."/>
            <person name="Yuji S."/>
        </authorList>
    </citation>
    <scope>NUCLEOTIDE SEQUENCE</scope>
    <source>
        <strain evidence="20">FB</strain>
    </source>
</reference>
<keyword evidence="4 18" id="KW-0963">Cytoplasm</keyword>
<evidence type="ECO:0000256" key="3">
    <source>
        <dbReference type="ARBA" id="ARBA00007947"/>
    </source>
</evidence>
<feature type="binding site" evidence="18">
    <location>
        <position position="227"/>
    </location>
    <ligand>
        <name>Mg(2+)</name>
        <dbReference type="ChEBI" id="CHEBI:18420"/>
    </ligand>
</feature>
<dbReference type="SUPFAM" id="SSF51161">
    <property type="entry name" value="Trimeric LpxA-like enzymes"/>
    <property type="match status" value="1"/>
</dbReference>
<keyword evidence="14 18" id="KW-0961">Cell wall biogenesis/degradation</keyword>
<keyword evidence="11 18" id="KW-0573">Peptidoglycan synthesis</keyword>
<gene>
    <name evidence="18 20" type="primary">glmU</name>
    <name evidence="20" type="ORF">SPSYN_00567</name>
</gene>
<dbReference type="Gene3D" id="3.90.550.10">
    <property type="entry name" value="Spore Coat Polysaccharide Biosynthesis Protein SpsA, Chain A"/>
    <property type="match status" value="1"/>
</dbReference>
<keyword evidence="12 18" id="KW-0511">Multifunctional enzyme</keyword>
<dbReference type="RefSeq" id="WP_161821002.1">
    <property type="nucleotide sequence ID" value="NZ_LSRS01000002.1"/>
</dbReference>
<evidence type="ECO:0000256" key="1">
    <source>
        <dbReference type="ARBA" id="ARBA00004496"/>
    </source>
</evidence>
<dbReference type="GO" id="GO:0006048">
    <property type="term" value="P:UDP-N-acetylglucosamine biosynthetic process"/>
    <property type="evidence" value="ECO:0007669"/>
    <property type="project" value="InterPro"/>
</dbReference>
<evidence type="ECO:0000256" key="9">
    <source>
        <dbReference type="ARBA" id="ARBA00022842"/>
    </source>
</evidence>
<dbReference type="AlphaFoldDB" id="A0A9D2WR49"/>
<feature type="binding site" evidence="18">
    <location>
        <position position="350"/>
    </location>
    <ligand>
        <name>UDP-N-acetyl-alpha-D-glucosamine</name>
        <dbReference type="ChEBI" id="CHEBI:57705"/>
    </ligand>
</feature>
<evidence type="ECO:0000256" key="5">
    <source>
        <dbReference type="ARBA" id="ARBA00022679"/>
    </source>
</evidence>
<dbReference type="EMBL" id="LSRS01000002">
    <property type="protein sequence ID" value="KAF1085838.1"/>
    <property type="molecule type" value="Genomic_DNA"/>
</dbReference>
<dbReference type="Pfam" id="PF00132">
    <property type="entry name" value="Hexapep"/>
    <property type="match status" value="2"/>
</dbReference>
<keyword evidence="21" id="KW-1185">Reference proteome</keyword>
<feature type="binding site" evidence="18">
    <location>
        <position position="154"/>
    </location>
    <ligand>
        <name>UDP-N-acetyl-alpha-D-glucosamine</name>
        <dbReference type="ChEBI" id="CHEBI:57705"/>
    </ligand>
</feature>
<feature type="binding site" evidence="18">
    <location>
        <position position="365"/>
    </location>
    <ligand>
        <name>UDP-N-acetyl-alpha-D-glucosamine</name>
        <dbReference type="ChEBI" id="CHEBI:57705"/>
    </ligand>
</feature>
<keyword evidence="8 18" id="KW-0677">Repeat</keyword>
<accession>A0A9D2WR49</accession>
<feature type="binding site" evidence="18">
    <location>
        <position position="102"/>
    </location>
    <ligand>
        <name>Mg(2+)</name>
        <dbReference type="ChEBI" id="CHEBI:18420"/>
    </ligand>
</feature>